<proteinExistence type="predicted"/>
<keyword evidence="3" id="KW-1185">Reference proteome</keyword>
<dbReference type="Gene3D" id="2.30.280.10">
    <property type="entry name" value="SRA-YDG"/>
    <property type="match status" value="1"/>
</dbReference>
<feature type="region of interest" description="Disordered" evidence="1">
    <location>
        <begin position="357"/>
        <end position="401"/>
    </location>
</feature>
<feature type="compositionally biased region" description="Basic and acidic residues" evidence="1">
    <location>
        <begin position="392"/>
        <end position="401"/>
    </location>
</feature>
<gene>
    <name evidence="2" type="ORF">B0T16DRAFT_374842</name>
</gene>
<evidence type="ECO:0000313" key="2">
    <source>
        <dbReference type="EMBL" id="KAK0646338.1"/>
    </source>
</evidence>
<sequence length="401" mass="45742">MQRLALFLETALSEENRGVPSIAYDTIRTAHLDRLLRDIEEHATRSGIQSAKTSHHVQRARLLQRAWQARFGGDWFQLDERRRWELVAHGGLREVSFITPTQLTPTPHNWKVIDMGVVSDVEGNSQFQIGQWWLNIACAHRDGIVGSELEKPTKGKYDNSALPLLTGKEEIVKEGEIVHYTREGGPGDMHIALLIQTGRPIRILRGFQLKSSYAPKAGVRYDGLWRLTSYRHHADADDVHHLRLTLVRVNGQLPMTELTRIPKPSQMDDWEIYEKLELGKIKQTTGSRGVFDYQMQNEEERRDREESKRLREFRSSIGAGPIKPLSGVPGLGISHEHEPDPKPHFPFQKGIMKLKLPPAAQAKHEKAEREARLKSEGGMKRAVIDTSLNQEYKSKSRDSDE</sequence>
<organism evidence="2 3">
    <name type="scientific">Cercophora newfieldiana</name>
    <dbReference type="NCBI Taxonomy" id="92897"/>
    <lineage>
        <taxon>Eukaryota</taxon>
        <taxon>Fungi</taxon>
        <taxon>Dikarya</taxon>
        <taxon>Ascomycota</taxon>
        <taxon>Pezizomycotina</taxon>
        <taxon>Sordariomycetes</taxon>
        <taxon>Sordariomycetidae</taxon>
        <taxon>Sordariales</taxon>
        <taxon>Lasiosphaeriaceae</taxon>
        <taxon>Cercophora</taxon>
    </lineage>
</organism>
<accession>A0AA39Y5J9</accession>
<reference evidence="2" key="1">
    <citation type="submission" date="2023-06" db="EMBL/GenBank/DDBJ databases">
        <title>Genome-scale phylogeny and comparative genomics of the fungal order Sordariales.</title>
        <authorList>
            <consortium name="Lawrence Berkeley National Laboratory"/>
            <person name="Hensen N."/>
            <person name="Bonometti L."/>
            <person name="Westerberg I."/>
            <person name="Brannstrom I.O."/>
            <person name="Guillou S."/>
            <person name="Cros-Aarteil S."/>
            <person name="Calhoun S."/>
            <person name="Haridas S."/>
            <person name="Kuo A."/>
            <person name="Mondo S."/>
            <person name="Pangilinan J."/>
            <person name="Riley R."/>
            <person name="Labutti K."/>
            <person name="Andreopoulos B."/>
            <person name="Lipzen A."/>
            <person name="Chen C."/>
            <person name="Yanf M."/>
            <person name="Daum C."/>
            <person name="Ng V."/>
            <person name="Clum A."/>
            <person name="Steindorff A."/>
            <person name="Ohm R."/>
            <person name="Martin F."/>
            <person name="Silar P."/>
            <person name="Natvig D."/>
            <person name="Lalanne C."/>
            <person name="Gautier V."/>
            <person name="Ament-Velasquez S.L."/>
            <person name="Kruys A."/>
            <person name="Hutchinson M.I."/>
            <person name="Powell A.J."/>
            <person name="Barry K."/>
            <person name="Miller A.N."/>
            <person name="Grigoriev I.V."/>
            <person name="Debuchy R."/>
            <person name="Gladieux P."/>
            <person name="Thoren M.H."/>
            <person name="Johannesson H."/>
        </authorList>
    </citation>
    <scope>NUCLEOTIDE SEQUENCE</scope>
    <source>
        <strain evidence="2">SMH2532-1</strain>
    </source>
</reference>
<name>A0AA39Y5J9_9PEZI</name>
<dbReference type="EMBL" id="JAULSV010000004">
    <property type="protein sequence ID" value="KAK0646338.1"/>
    <property type="molecule type" value="Genomic_DNA"/>
</dbReference>
<evidence type="ECO:0000313" key="3">
    <source>
        <dbReference type="Proteomes" id="UP001174936"/>
    </source>
</evidence>
<comment type="caution">
    <text evidence="2">The sequence shown here is derived from an EMBL/GenBank/DDBJ whole genome shotgun (WGS) entry which is preliminary data.</text>
</comment>
<feature type="compositionally biased region" description="Basic and acidic residues" evidence="1">
    <location>
        <begin position="362"/>
        <end position="383"/>
    </location>
</feature>
<dbReference type="InterPro" id="IPR036987">
    <property type="entry name" value="SRA-YDG_sf"/>
</dbReference>
<dbReference type="SUPFAM" id="SSF88697">
    <property type="entry name" value="PUA domain-like"/>
    <property type="match status" value="1"/>
</dbReference>
<dbReference type="InterPro" id="IPR015947">
    <property type="entry name" value="PUA-like_sf"/>
</dbReference>
<dbReference type="AlphaFoldDB" id="A0AA39Y5J9"/>
<dbReference type="Proteomes" id="UP001174936">
    <property type="component" value="Unassembled WGS sequence"/>
</dbReference>
<protein>
    <submittedName>
        <fullName evidence="2">PUA-like domain-containing protein</fullName>
    </submittedName>
</protein>
<evidence type="ECO:0000256" key="1">
    <source>
        <dbReference type="SAM" id="MobiDB-lite"/>
    </source>
</evidence>